<proteinExistence type="predicted"/>
<sequence>MALAVPKGTGLIATPTTASWVPPSSSSTGGSSISGTSSPSFPSSAPGGGSSAPRAASQHQASPRLQSVPAQVRHSGGRGPPPMATVMLTGSSCSSGCSPAAQQPLAGAQQQPQPGSGDSDPERYTPGMEVAIGSFRFRCSGVLGRGSFSEVWAGEVINSLDRKEVALKDISCHSQVDLQQALLEANLLERFQSLATARPAPPGQQAQPVMRIPQYLAHRVDRQRGGWRVRMAMTRVPGESLDSFLRRPPPPGQDGPSSVRRGCALASQFIRQLGPTLERIAPHAWHRDVNSHNVLMSDAIDGGRPRVMADLEETSRRASFWLIDFGLAVDSSTWPLVWPHSDVAGDCRYWPPSSFLMSFYGPEEMTAHQDLCNQYKTRLDIVGLGLTALEILCATALASSYAWGPDGLRGSWRRLFTTWQRYREEVTRWHTMIFQVFSTGGDIAPLYQQLGQEQVVDKVTSHLAKVRSLLRACTQRTEDLGIQRLLGVLADMIDERSSMGLREVVEALGPEVVQAPAPRAVSQVLGVRTVSYTPPPQVASHTPGVHTVSYTPPSQAAAQVAGAHTVSYTPPPQATLHTPKSQTTSYTPSQVVASYTPPAMQATPPRILAAPIRGGAATPAKASVACVDQENSNPQLQWQVPGALAKHPARPAKLHTQDSVAKGVGTAKGAALPYTRIPRPYFAGA</sequence>
<accession>A0A7S0A5F2</accession>
<dbReference type="InterPro" id="IPR000719">
    <property type="entry name" value="Prot_kinase_dom"/>
</dbReference>
<feature type="compositionally biased region" description="Low complexity" evidence="2">
    <location>
        <begin position="13"/>
        <end position="57"/>
    </location>
</feature>
<dbReference type="Gene3D" id="1.10.510.10">
    <property type="entry name" value="Transferase(Phosphotransferase) domain 1"/>
    <property type="match status" value="1"/>
</dbReference>
<feature type="region of interest" description="Disordered" evidence="2">
    <location>
        <begin position="240"/>
        <end position="259"/>
    </location>
</feature>
<organism evidence="4">
    <name type="scientific">Pyrodinium bahamense</name>
    <dbReference type="NCBI Taxonomy" id="73915"/>
    <lineage>
        <taxon>Eukaryota</taxon>
        <taxon>Sar</taxon>
        <taxon>Alveolata</taxon>
        <taxon>Dinophyceae</taxon>
        <taxon>Gonyaulacales</taxon>
        <taxon>Pyrocystaceae</taxon>
        <taxon>Pyrodinium</taxon>
    </lineage>
</organism>
<dbReference type="EMBL" id="HBEG01013266">
    <property type="protein sequence ID" value="CAD8352661.1"/>
    <property type="molecule type" value="Transcribed_RNA"/>
</dbReference>
<dbReference type="Gene3D" id="3.30.200.20">
    <property type="entry name" value="Phosphorylase Kinase, domain 1"/>
    <property type="match status" value="1"/>
</dbReference>
<feature type="region of interest" description="Disordered" evidence="2">
    <location>
        <begin position="566"/>
        <end position="587"/>
    </location>
</feature>
<reference evidence="4" key="1">
    <citation type="submission" date="2021-01" db="EMBL/GenBank/DDBJ databases">
        <authorList>
            <person name="Corre E."/>
            <person name="Pelletier E."/>
            <person name="Niang G."/>
            <person name="Scheremetjew M."/>
            <person name="Finn R."/>
            <person name="Kale V."/>
            <person name="Holt S."/>
            <person name="Cochrane G."/>
            <person name="Meng A."/>
            <person name="Brown T."/>
            <person name="Cohen L."/>
        </authorList>
    </citation>
    <scope>NUCLEOTIDE SEQUENCE</scope>
    <source>
        <strain evidence="4">Pbaha01</strain>
    </source>
</reference>
<dbReference type="InterPro" id="IPR017441">
    <property type="entry name" value="Protein_kinase_ATP_BS"/>
</dbReference>
<name>A0A7S0A5F2_9DINO</name>
<keyword evidence="1" id="KW-0547">Nucleotide-binding</keyword>
<dbReference type="PROSITE" id="PS00107">
    <property type="entry name" value="PROTEIN_KINASE_ATP"/>
    <property type="match status" value="1"/>
</dbReference>
<feature type="compositionally biased region" description="Low complexity" evidence="2">
    <location>
        <begin position="90"/>
        <end position="115"/>
    </location>
</feature>
<protein>
    <recommendedName>
        <fullName evidence="3">Protein kinase domain-containing protein</fullName>
    </recommendedName>
</protein>
<dbReference type="AlphaFoldDB" id="A0A7S0A5F2"/>
<gene>
    <name evidence="4" type="ORF">PBAH0796_LOCUS8028</name>
</gene>
<evidence type="ECO:0000313" key="4">
    <source>
        <dbReference type="EMBL" id="CAD8352661.1"/>
    </source>
</evidence>
<evidence type="ECO:0000256" key="1">
    <source>
        <dbReference type="PROSITE-ProRule" id="PRU10141"/>
    </source>
</evidence>
<dbReference type="InterPro" id="IPR011009">
    <property type="entry name" value="Kinase-like_dom_sf"/>
</dbReference>
<feature type="compositionally biased region" description="Polar residues" evidence="2">
    <location>
        <begin position="58"/>
        <end position="69"/>
    </location>
</feature>
<dbReference type="GO" id="GO:0005524">
    <property type="term" value="F:ATP binding"/>
    <property type="evidence" value="ECO:0007669"/>
    <property type="project" value="UniProtKB-UniRule"/>
</dbReference>
<evidence type="ECO:0000259" key="3">
    <source>
        <dbReference type="PROSITE" id="PS50011"/>
    </source>
</evidence>
<feature type="binding site" evidence="1">
    <location>
        <position position="168"/>
    </location>
    <ligand>
        <name>ATP</name>
        <dbReference type="ChEBI" id="CHEBI:30616"/>
    </ligand>
</feature>
<dbReference type="SMART" id="SM00220">
    <property type="entry name" value="S_TKc"/>
    <property type="match status" value="1"/>
</dbReference>
<keyword evidence="1" id="KW-0067">ATP-binding</keyword>
<evidence type="ECO:0000256" key="2">
    <source>
        <dbReference type="SAM" id="MobiDB-lite"/>
    </source>
</evidence>
<dbReference type="SUPFAM" id="SSF56112">
    <property type="entry name" value="Protein kinase-like (PK-like)"/>
    <property type="match status" value="1"/>
</dbReference>
<dbReference type="GO" id="GO:0004672">
    <property type="term" value="F:protein kinase activity"/>
    <property type="evidence" value="ECO:0007669"/>
    <property type="project" value="InterPro"/>
</dbReference>
<dbReference type="PROSITE" id="PS50011">
    <property type="entry name" value="PROTEIN_KINASE_DOM"/>
    <property type="match status" value="1"/>
</dbReference>
<feature type="compositionally biased region" description="Polar residues" evidence="2">
    <location>
        <begin position="575"/>
        <end position="587"/>
    </location>
</feature>
<feature type="region of interest" description="Disordered" evidence="2">
    <location>
        <begin position="1"/>
        <end position="126"/>
    </location>
</feature>
<feature type="domain" description="Protein kinase" evidence="3">
    <location>
        <begin position="137"/>
        <end position="456"/>
    </location>
</feature>